<dbReference type="AlphaFoldDB" id="A0A0C9XFA7"/>
<gene>
    <name evidence="1" type="ORF">K443DRAFT_134593</name>
</gene>
<dbReference type="EMBL" id="KN838776">
    <property type="protein sequence ID" value="KIJ94847.1"/>
    <property type="molecule type" value="Genomic_DNA"/>
</dbReference>
<evidence type="ECO:0000313" key="2">
    <source>
        <dbReference type="Proteomes" id="UP000054477"/>
    </source>
</evidence>
<accession>A0A0C9XFA7</accession>
<dbReference type="OrthoDB" id="3057577at2759"/>
<reference evidence="2" key="2">
    <citation type="submission" date="2015-01" db="EMBL/GenBank/DDBJ databases">
        <title>Evolutionary Origins and Diversification of the Mycorrhizal Mutualists.</title>
        <authorList>
            <consortium name="DOE Joint Genome Institute"/>
            <consortium name="Mycorrhizal Genomics Consortium"/>
            <person name="Kohler A."/>
            <person name="Kuo A."/>
            <person name="Nagy L.G."/>
            <person name="Floudas D."/>
            <person name="Copeland A."/>
            <person name="Barry K.W."/>
            <person name="Cichocki N."/>
            <person name="Veneault-Fourrey C."/>
            <person name="LaButti K."/>
            <person name="Lindquist E.A."/>
            <person name="Lipzen A."/>
            <person name="Lundell T."/>
            <person name="Morin E."/>
            <person name="Murat C."/>
            <person name="Riley R."/>
            <person name="Ohm R."/>
            <person name="Sun H."/>
            <person name="Tunlid A."/>
            <person name="Henrissat B."/>
            <person name="Grigoriev I.V."/>
            <person name="Hibbett D.S."/>
            <person name="Martin F."/>
        </authorList>
    </citation>
    <scope>NUCLEOTIDE SEQUENCE [LARGE SCALE GENOMIC DNA]</scope>
    <source>
        <strain evidence="2">LaAM-08-1</strain>
    </source>
</reference>
<dbReference type="HOGENOM" id="CLU_075133_1_1_1"/>
<name>A0A0C9XFA7_9AGAR</name>
<organism evidence="1 2">
    <name type="scientific">Laccaria amethystina LaAM-08-1</name>
    <dbReference type="NCBI Taxonomy" id="1095629"/>
    <lineage>
        <taxon>Eukaryota</taxon>
        <taxon>Fungi</taxon>
        <taxon>Dikarya</taxon>
        <taxon>Basidiomycota</taxon>
        <taxon>Agaricomycotina</taxon>
        <taxon>Agaricomycetes</taxon>
        <taxon>Agaricomycetidae</taxon>
        <taxon>Agaricales</taxon>
        <taxon>Agaricineae</taxon>
        <taxon>Hydnangiaceae</taxon>
        <taxon>Laccaria</taxon>
    </lineage>
</organism>
<keyword evidence="2" id="KW-1185">Reference proteome</keyword>
<sequence>MSSSNLVDTPSEEVYFPVPPCAAHSTNLEIYSGGFPPATLMNAPDPGEIVQMPEMSAVLKLLLQYMHNDRQPDSSKIPFKVLCPLAEAVEKYMVFSAMEVFSREAIPQHPVEVLYYSVKHDYPELAKIALPLTVSVSFKEINEVMKERPDIVLKWVEYRESWLDVLKFVYEKPVRGSQHKGGSLECDLWAVFHRETLQEVAGDVKMAQSFSSILQRNLHYIQDCHYCTSRASLWARAVENRMSTLADVSKVSWLRG</sequence>
<dbReference type="Proteomes" id="UP000054477">
    <property type="component" value="Unassembled WGS sequence"/>
</dbReference>
<evidence type="ECO:0000313" key="1">
    <source>
        <dbReference type="EMBL" id="KIJ94847.1"/>
    </source>
</evidence>
<reference evidence="1 2" key="1">
    <citation type="submission" date="2014-04" db="EMBL/GenBank/DDBJ databases">
        <authorList>
            <consortium name="DOE Joint Genome Institute"/>
            <person name="Kuo A."/>
            <person name="Kohler A."/>
            <person name="Nagy L.G."/>
            <person name="Floudas D."/>
            <person name="Copeland A."/>
            <person name="Barry K.W."/>
            <person name="Cichocki N."/>
            <person name="Veneault-Fourrey C."/>
            <person name="LaButti K."/>
            <person name="Lindquist E.A."/>
            <person name="Lipzen A."/>
            <person name="Lundell T."/>
            <person name="Morin E."/>
            <person name="Murat C."/>
            <person name="Sun H."/>
            <person name="Tunlid A."/>
            <person name="Henrissat B."/>
            <person name="Grigoriev I.V."/>
            <person name="Hibbett D.S."/>
            <person name="Martin F."/>
            <person name="Nordberg H.P."/>
            <person name="Cantor M.N."/>
            <person name="Hua S.X."/>
        </authorList>
    </citation>
    <scope>NUCLEOTIDE SEQUENCE [LARGE SCALE GENOMIC DNA]</scope>
    <source>
        <strain evidence="1 2">LaAM-08-1</strain>
    </source>
</reference>
<protein>
    <submittedName>
        <fullName evidence="1">Unplaced genomic scaffold K443scaffold_241, whole genome shotgun sequence</fullName>
    </submittedName>
</protein>
<dbReference type="STRING" id="1095629.A0A0C9XFA7"/>
<proteinExistence type="predicted"/>